<dbReference type="Pfam" id="PF00939">
    <property type="entry name" value="Na_sulph_symp"/>
    <property type="match status" value="1"/>
</dbReference>
<accession>A0A645IWQ4</accession>
<evidence type="ECO:0000256" key="3">
    <source>
        <dbReference type="ARBA" id="ARBA00022989"/>
    </source>
</evidence>
<feature type="transmembrane region" description="Helical" evidence="5">
    <location>
        <begin position="12"/>
        <end position="36"/>
    </location>
</feature>
<dbReference type="AlphaFoldDB" id="A0A645IWQ4"/>
<name>A0A645IWQ4_9ZZZZ</name>
<protein>
    <recommendedName>
        <fullName evidence="7">Sodium-dependent dicarboxylate transporter SdcS</fullName>
    </recommendedName>
</protein>
<evidence type="ECO:0000256" key="5">
    <source>
        <dbReference type="SAM" id="Phobius"/>
    </source>
</evidence>
<keyword evidence="2 5" id="KW-0812">Transmembrane</keyword>
<gene>
    <name evidence="6" type="ORF">SDC9_203241</name>
</gene>
<feature type="transmembrane region" description="Helical" evidence="5">
    <location>
        <begin position="110"/>
        <end position="129"/>
    </location>
</feature>
<proteinExistence type="predicted"/>
<evidence type="ECO:0000313" key="6">
    <source>
        <dbReference type="EMBL" id="MPN55557.1"/>
    </source>
</evidence>
<dbReference type="PANTHER" id="PTHR10283:SF82">
    <property type="entry name" value="SOLUTE CARRIER FAMILY 13 MEMBER 2"/>
    <property type="match status" value="1"/>
</dbReference>
<comment type="caution">
    <text evidence="6">The sequence shown here is derived from an EMBL/GenBank/DDBJ whole genome shotgun (WGS) entry which is preliminary data.</text>
</comment>
<dbReference type="PANTHER" id="PTHR10283">
    <property type="entry name" value="SOLUTE CARRIER FAMILY 13 MEMBER"/>
    <property type="match status" value="1"/>
</dbReference>
<sequence length="135" mass="13918">MLVYESGAAQWLAMLLLGNIGTLPVLVQIFSVILIVSILKLGLSSNTVTATVVIPIMIAVAGQLGLSPLGIVMPAAMTLNIAFILVTSTPTSVIPYSTGYFSIADMAKSGTVMTLAAAPIMTGAIYLVGKLTGIY</sequence>
<evidence type="ECO:0000256" key="2">
    <source>
        <dbReference type="ARBA" id="ARBA00022692"/>
    </source>
</evidence>
<feature type="transmembrane region" description="Helical" evidence="5">
    <location>
        <begin position="48"/>
        <end position="71"/>
    </location>
</feature>
<dbReference type="InterPro" id="IPR001898">
    <property type="entry name" value="SLC13A/DASS"/>
</dbReference>
<evidence type="ECO:0000256" key="4">
    <source>
        <dbReference type="ARBA" id="ARBA00023136"/>
    </source>
</evidence>
<dbReference type="EMBL" id="VSSQ01124970">
    <property type="protein sequence ID" value="MPN55557.1"/>
    <property type="molecule type" value="Genomic_DNA"/>
</dbReference>
<keyword evidence="3 5" id="KW-1133">Transmembrane helix</keyword>
<keyword evidence="4 5" id="KW-0472">Membrane</keyword>
<evidence type="ECO:0000256" key="1">
    <source>
        <dbReference type="ARBA" id="ARBA00004141"/>
    </source>
</evidence>
<evidence type="ECO:0008006" key="7">
    <source>
        <dbReference type="Google" id="ProtNLM"/>
    </source>
</evidence>
<comment type="subcellular location">
    <subcellularLocation>
        <location evidence="1">Membrane</location>
        <topology evidence="1">Multi-pass membrane protein</topology>
    </subcellularLocation>
</comment>
<feature type="transmembrane region" description="Helical" evidence="5">
    <location>
        <begin position="77"/>
        <end position="98"/>
    </location>
</feature>
<reference evidence="6" key="1">
    <citation type="submission" date="2019-08" db="EMBL/GenBank/DDBJ databases">
        <authorList>
            <person name="Kucharzyk K."/>
            <person name="Murdoch R.W."/>
            <person name="Higgins S."/>
            <person name="Loffler F."/>
        </authorList>
    </citation>
    <scope>NUCLEOTIDE SEQUENCE</scope>
</reference>
<dbReference type="GO" id="GO:1905039">
    <property type="term" value="P:carboxylic acid transmembrane transport"/>
    <property type="evidence" value="ECO:0007669"/>
    <property type="project" value="UniProtKB-ARBA"/>
</dbReference>
<organism evidence="6">
    <name type="scientific">bioreactor metagenome</name>
    <dbReference type="NCBI Taxonomy" id="1076179"/>
    <lineage>
        <taxon>unclassified sequences</taxon>
        <taxon>metagenomes</taxon>
        <taxon>ecological metagenomes</taxon>
    </lineage>
</organism>
<dbReference type="GO" id="GO:0005886">
    <property type="term" value="C:plasma membrane"/>
    <property type="evidence" value="ECO:0007669"/>
    <property type="project" value="TreeGrafter"/>
</dbReference>
<dbReference type="GO" id="GO:0008514">
    <property type="term" value="F:organic anion transmembrane transporter activity"/>
    <property type="evidence" value="ECO:0007669"/>
    <property type="project" value="UniProtKB-ARBA"/>
</dbReference>